<gene>
    <name evidence="2" type="ORF">BDV23DRAFT_179583</name>
</gene>
<proteinExistence type="predicted"/>
<sequence length="123" mass="13851">MNHFEDDVYFLAYKDGSLVYNFPKDQNGESTWQDIERMLIDSPILDVVENSATPKTAPGDTMGVSPVQSIAEPAVEEPTPSDQPEINPSYRRNDLEEGRVLFEGQLWGNDFSLSLRILDREGS</sequence>
<dbReference type="EMBL" id="ML735223">
    <property type="protein sequence ID" value="KAE8394429.1"/>
    <property type="molecule type" value="Genomic_DNA"/>
</dbReference>
<name>A0A5N7CKN5_PETAA</name>
<evidence type="ECO:0000313" key="2">
    <source>
        <dbReference type="EMBL" id="KAE8394429.1"/>
    </source>
</evidence>
<dbReference type="Proteomes" id="UP000326877">
    <property type="component" value="Unassembled WGS sequence"/>
</dbReference>
<reference evidence="2" key="1">
    <citation type="submission" date="2019-04" db="EMBL/GenBank/DDBJ databases">
        <title>Friends and foes A comparative genomics studyof 23 Aspergillus species from section Flavi.</title>
        <authorList>
            <consortium name="DOE Joint Genome Institute"/>
            <person name="Kjaerbolling I."/>
            <person name="Vesth T."/>
            <person name="Frisvad J.C."/>
            <person name="Nybo J.L."/>
            <person name="Theobald S."/>
            <person name="Kildgaard S."/>
            <person name="Isbrandt T."/>
            <person name="Kuo A."/>
            <person name="Sato A."/>
            <person name="Lyhne E.K."/>
            <person name="Kogle M.E."/>
            <person name="Wiebenga A."/>
            <person name="Kun R.S."/>
            <person name="Lubbers R.J."/>
            <person name="Makela M.R."/>
            <person name="Barry K."/>
            <person name="Chovatia M."/>
            <person name="Clum A."/>
            <person name="Daum C."/>
            <person name="Haridas S."/>
            <person name="He G."/>
            <person name="LaButti K."/>
            <person name="Lipzen A."/>
            <person name="Mondo S."/>
            <person name="Riley R."/>
            <person name="Salamov A."/>
            <person name="Simmons B.A."/>
            <person name="Magnuson J.K."/>
            <person name="Henrissat B."/>
            <person name="Mortensen U.H."/>
            <person name="Larsen T.O."/>
            <person name="Devries R.P."/>
            <person name="Grigoriev I.V."/>
            <person name="Machida M."/>
            <person name="Baker S.E."/>
            <person name="Andersen M.R."/>
        </authorList>
    </citation>
    <scope>NUCLEOTIDE SEQUENCE [LARGE SCALE GENOMIC DNA]</scope>
    <source>
        <strain evidence="2">IBT 14317</strain>
    </source>
</reference>
<dbReference type="OrthoDB" id="4303917at2759"/>
<dbReference type="AlphaFoldDB" id="A0A5N7CKN5"/>
<evidence type="ECO:0000256" key="1">
    <source>
        <dbReference type="SAM" id="MobiDB-lite"/>
    </source>
</evidence>
<protein>
    <submittedName>
        <fullName evidence="2">Uncharacterized protein</fullName>
    </submittedName>
</protein>
<feature type="region of interest" description="Disordered" evidence="1">
    <location>
        <begin position="72"/>
        <end position="92"/>
    </location>
</feature>
<organism evidence="2">
    <name type="scientific">Petromyces alliaceus</name>
    <name type="common">Aspergillus alliaceus</name>
    <dbReference type="NCBI Taxonomy" id="209559"/>
    <lineage>
        <taxon>Eukaryota</taxon>
        <taxon>Fungi</taxon>
        <taxon>Dikarya</taxon>
        <taxon>Ascomycota</taxon>
        <taxon>Pezizomycotina</taxon>
        <taxon>Eurotiomycetes</taxon>
        <taxon>Eurotiomycetidae</taxon>
        <taxon>Eurotiales</taxon>
        <taxon>Aspergillaceae</taxon>
        <taxon>Aspergillus</taxon>
        <taxon>Aspergillus subgen. Circumdati</taxon>
    </lineage>
</organism>
<accession>A0A5N7CKN5</accession>